<evidence type="ECO:0000256" key="2">
    <source>
        <dbReference type="SAM" id="MobiDB-lite"/>
    </source>
</evidence>
<dbReference type="InterPro" id="IPR050163">
    <property type="entry name" value="Apolipoprotein_A1/A4/E"/>
</dbReference>
<dbReference type="Proteomes" id="UP000236319">
    <property type="component" value="Unassembled WGS sequence"/>
</dbReference>
<evidence type="ECO:0000313" key="3">
    <source>
        <dbReference type="EMBL" id="GBE63019.1"/>
    </source>
</evidence>
<protein>
    <recommendedName>
        <fullName evidence="5">Extracellular matrix-binding ebh</fullName>
    </recommendedName>
</protein>
<dbReference type="PANTHER" id="PTHR18976:SF34">
    <property type="entry name" value="LIPID-BINDING PROTEIN"/>
    <property type="match status" value="1"/>
</dbReference>
<dbReference type="PANTHER" id="PTHR18976">
    <property type="entry name" value="APOLIPOPROTEIN"/>
    <property type="match status" value="1"/>
</dbReference>
<reference evidence="3 4" key="1">
    <citation type="journal article" date="2017" name="BMC Genomics">
        <title>Whole-genome assembly of Babesia ovata and comparative genomics between closely related pathogens.</title>
        <authorList>
            <person name="Yamagishi J."/>
            <person name="Asada M."/>
            <person name="Hakimi H."/>
            <person name="Tanaka T.Q."/>
            <person name="Sugimoto C."/>
            <person name="Kawazu S."/>
        </authorList>
    </citation>
    <scope>NUCLEOTIDE SEQUENCE [LARGE SCALE GENOMIC DNA]</scope>
    <source>
        <strain evidence="3 4">Miyake</strain>
    </source>
</reference>
<comment type="caution">
    <text evidence="3">The sequence shown here is derived from an EMBL/GenBank/DDBJ whole genome shotgun (WGS) entry which is preliminary data.</text>
</comment>
<dbReference type="VEuPathDB" id="PiroplasmaDB:BOVATA_045120"/>
<organism evidence="3 4">
    <name type="scientific">Babesia ovata</name>
    <dbReference type="NCBI Taxonomy" id="189622"/>
    <lineage>
        <taxon>Eukaryota</taxon>
        <taxon>Sar</taxon>
        <taxon>Alveolata</taxon>
        <taxon>Apicomplexa</taxon>
        <taxon>Aconoidasida</taxon>
        <taxon>Piroplasmida</taxon>
        <taxon>Babesiidae</taxon>
        <taxon>Babesia</taxon>
    </lineage>
</organism>
<keyword evidence="1" id="KW-0175">Coiled coil</keyword>
<evidence type="ECO:0008006" key="5">
    <source>
        <dbReference type="Google" id="ProtNLM"/>
    </source>
</evidence>
<accession>A0A2H6KJ70</accession>
<evidence type="ECO:0000256" key="1">
    <source>
        <dbReference type="SAM" id="Coils"/>
    </source>
</evidence>
<feature type="region of interest" description="Disordered" evidence="2">
    <location>
        <begin position="1255"/>
        <end position="1276"/>
    </location>
</feature>
<feature type="coiled-coil region" evidence="1">
    <location>
        <begin position="90"/>
        <end position="145"/>
    </location>
</feature>
<keyword evidence="4" id="KW-1185">Reference proteome</keyword>
<gene>
    <name evidence="3" type="ORF">BOVATA_045120</name>
</gene>
<dbReference type="EMBL" id="BDSA01000011">
    <property type="protein sequence ID" value="GBE63019.1"/>
    <property type="molecule type" value="Genomic_DNA"/>
</dbReference>
<dbReference type="GeneID" id="39876789"/>
<proteinExistence type="predicted"/>
<evidence type="ECO:0000313" key="4">
    <source>
        <dbReference type="Proteomes" id="UP000236319"/>
    </source>
</evidence>
<sequence length="1433" mass="160230">MSFLHGVLHSIQPKLGQHKGTLTSALTSLKNTNDNGISKYKAAIAAVEEWVRRYNNEVAESNRKVAVKRYEQKTLDVEFSETALSTAVKVEHAEKSINAKLQECQEHAKKFTSALDITVTDNPLNNAINDLNAKLKDKLESVRRTVAYEGGRLGVVKVQEEKVLEERKAEIKRVLEAMKCSVDKSVGEDITRILAELKRRVEEILEALKQVSKDLGQYVIELQTWMESAKKDINDIKNTDLKRIYNEMNDSVTGKKRDIEDDAAKLVKWKEQLDTYINVTVKPQIAQLVETATQAVKQIDAEIKKDLGRMEKSITEGLKPIVEKSGTFLQEFQKTRSTLQWTVQGVYEDILNLWNITVHDRIKDVYGSTSISARLLQFIGKGKAFEKVTTYFQLLDSHIMQHVKGAMTKLGNALGNGGSVFTVSLGSELTALHTDLEALQNVVNGEVEELKFDVITGKLKTNLGIELKNIGMLNLGASVSKIQDLIPKLGSPQTLTHGDLQSLLTDLANIAEAVSNHSAKVVKAVIDKIIDQVRQEIQAVVGAIGDKTLDFSQLVTDTNEKVTLKQLNGVQSVTGPLSSLPWLVKKFKDEIHTKLTALQSTTLPGVFKKNPPTGKDIDVEGTLTDYASHKTSTLTPAVEAIKGEAASIFVGHITQGLTAVSDNVTKHLKALCDGITEAAKGVEKKLTEVIDDKIGNAPNIKRIKENTLQKIHHNLDKLQKRLECDPIKNADEFIKYVEKAETHYINELKRHTKKAAEDACNQLTTHARRQYVEALKFALQQFAEKVTEELRELPKEISDDLDQGHKKFMTTFHDTFLTKVNGIKEIKSHISLIDPPQYSPLSQATKILNAGFENFFQNLQLQEDFADDFKKVADSKESLAKLLDGLTTSEHFDKRFTRNLEELDNVLGKFKPSEFGEAKSPLLLESLRHGFTPLVTELKKAYVNCYSGRQWYESEQGRYAKVFCSITPILHNTLEELKEKLESEWKEYKIYNPDASHHSLHKLFFRENGYDFGLPDDVPNGELNHRADCTPGRILSHLTGKTYKLFAATRPFDVSSVNGDDADNLKIDVIEGESLLEKLYSLLHDYFNVCHTTHIAKPRTPCNVYEMLLWCSGLQFNSVYHPLLDHVRTLFPVDDESQPPQKIHQPIVAYPHNFTREDACSAIEHVSENAYLLLTGILGTGDAECNYASDFSTNFLKLKYPSRGEDCLHTLLDILRRLFPVLNFMHTQCTIPSKHCGWRDCLYGNGVGPSSCQCKEHSNTQPTDQPNSKPTCQANTKPNCQPTSPLMSYLNDCLPGHLPHRLESVGLHPECRALRLWVSGGFSGSTKTGKDICRILGQFFSDIYLPTLFTLVPKPPKTLPEHFGFALSLANVINDNRITNVGGTTTFKNTFIASIDEQSIELCDEPTGLTDALTAAYSSPPLIPAAMTLTLCI</sequence>
<name>A0A2H6KJ70_9APIC</name>
<dbReference type="RefSeq" id="XP_028869262.1">
    <property type="nucleotide sequence ID" value="XM_029013429.1"/>
</dbReference>